<organism evidence="1 2">
    <name type="scientific">Heliocybe sulcata</name>
    <dbReference type="NCBI Taxonomy" id="5364"/>
    <lineage>
        <taxon>Eukaryota</taxon>
        <taxon>Fungi</taxon>
        <taxon>Dikarya</taxon>
        <taxon>Basidiomycota</taxon>
        <taxon>Agaricomycotina</taxon>
        <taxon>Agaricomycetes</taxon>
        <taxon>Gloeophyllales</taxon>
        <taxon>Gloeophyllaceae</taxon>
        <taxon>Heliocybe</taxon>
    </lineage>
</organism>
<gene>
    <name evidence="1" type="ORF">OE88DRAFT_1654079</name>
</gene>
<dbReference type="OrthoDB" id="2895926at2759"/>
<reference evidence="1 2" key="1">
    <citation type="journal article" date="2019" name="Nat. Ecol. Evol.">
        <title>Megaphylogeny resolves global patterns of mushroom evolution.</title>
        <authorList>
            <person name="Varga T."/>
            <person name="Krizsan K."/>
            <person name="Foldi C."/>
            <person name="Dima B."/>
            <person name="Sanchez-Garcia M."/>
            <person name="Sanchez-Ramirez S."/>
            <person name="Szollosi G.J."/>
            <person name="Szarkandi J.G."/>
            <person name="Papp V."/>
            <person name="Albert L."/>
            <person name="Andreopoulos W."/>
            <person name="Angelini C."/>
            <person name="Antonin V."/>
            <person name="Barry K.W."/>
            <person name="Bougher N.L."/>
            <person name="Buchanan P."/>
            <person name="Buyck B."/>
            <person name="Bense V."/>
            <person name="Catcheside P."/>
            <person name="Chovatia M."/>
            <person name="Cooper J."/>
            <person name="Damon W."/>
            <person name="Desjardin D."/>
            <person name="Finy P."/>
            <person name="Geml J."/>
            <person name="Haridas S."/>
            <person name="Hughes K."/>
            <person name="Justo A."/>
            <person name="Karasinski D."/>
            <person name="Kautmanova I."/>
            <person name="Kiss B."/>
            <person name="Kocsube S."/>
            <person name="Kotiranta H."/>
            <person name="LaButti K.M."/>
            <person name="Lechner B.E."/>
            <person name="Liimatainen K."/>
            <person name="Lipzen A."/>
            <person name="Lukacs Z."/>
            <person name="Mihaltcheva S."/>
            <person name="Morgado L.N."/>
            <person name="Niskanen T."/>
            <person name="Noordeloos M.E."/>
            <person name="Ohm R.A."/>
            <person name="Ortiz-Santana B."/>
            <person name="Ovrebo C."/>
            <person name="Racz N."/>
            <person name="Riley R."/>
            <person name="Savchenko A."/>
            <person name="Shiryaev A."/>
            <person name="Soop K."/>
            <person name="Spirin V."/>
            <person name="Szebenyi C."/>
            <person name="Tomsovsky M."/>
            <person name="Tulloss R.E."/>
            <person name="Uehling J."/>
            <person name="Grigoriev I.V."/>
            <person name="Vagvolgyi C."/>
            <person name="Papp T."/>
            <person name="Martin F.M."/>
            <person name="Miettinen O."/>
            <person name="Hibbett D.S."/>
            <person name="Nagy L.G."/>
        </authorList>
    </citation>
    <scope>NUCLEOTIDE SEQUENCE [LARGE SCALE GENOMIC DNA]</scope>
    <source>
        <strain evidence="1 2">OMC1185</strain>
    </source>
</reference>
<dbReference type="Proteomes" id="UP000305948">
    <property type="component" value="Unassembled WGS sequence"/>
</dbReference>
<dbReference type="EMBL" id="ML213505">
    <property type="protein sequence ID" value="TFK55280.1"/>
    <property type="molecule type" value="Genomic_DNA"/>
</dbReference>
<keyword evidence="2" id="KW-1185">Reference proteome</keyword>
<dbReference type="AlphaFoldDB" id="A0A5C3ND62"/>
<name>A0A5C3ND62_9AGAM</name>
<evidence type="ECO:0000313" key="1">
    <source>
        <dbReference type="EMBL" id="TFK55280.1"/>
    </source>
</evidence>
<evidence type="ECO:0000313" key="2">
    <source>
        <dbReference type="Proteomes" id="UP000305948"/>
    </source>
</evidence>
<accession>A0A5C3ND62</accession>
<protein>
    <submittedName>
        <fullName evidence="1">Uncharacterized protein</fullName>
    </submittedName>
</protein>
<proteinExistence type="predicted"/>
<sequence length="130" mass="14465">MIFGYPPRLGTSKITILGLCALLEHTPRLRKLRIAVDARVDVRYPFPRAILDSPNHGMETAGFGVSPISNLAPVAELLFYMFPCFKVFVGGSDENWVEVSKLVEAFQRVRAMERGRSMPESSSAPPMLEP</sequence>